<feature type="region of interest" description="Disordered" evidence="1">
    <location>
        <begin position="1"/>
        <end position="26"/>
    </location>
</feature>
<reference evidence="3" key="1">
    <citation type="journal article" date="2021" name="PeerJ">
        <title>Extensive microbial diversity within the chicken gut microbiome revealed by metagenomics and culture.</title>
        <authorList>
            <person name="Gilroy R."/>
            <person name="Ravi A."/>
            <person name="Getino M."/>
            <person name="Pursley I."/>
            <person name="Horton D.L."/>
            <person name="Alikhan N.F."/>
            <person name="Baker D."/>
            <person name="Gharbi K."/>
            <person name="Hall N."/>
            <person name="Watson M."/>
            <person name="Adriaenssens E.M."/>
            <person name="Foster-Nyarko E."/>
            <person name="Jarju S."/>
            <person name="Secka A."/>
            <person name="Antonio M."/>
            <person name="Oren A."/>
            <person name="Chaudhuri R.R."/>
            <person name="La Ragione R."/>
            <person name="Hildebrand F."/>
            <person name="Pallen M.J."/>
        </authorList>
    </citation>
    <scope>NUCLEOTIDE SEQUENCE</scope>
    <source>
        <strain evidence="3">USASDec5-558</strain>
    </source>
</reference>
<sequence length="152" mass="16489">MVSSPQHKLAQSPNLQPQHTSPATDAGSLDQARYAAMFKQLDAEALYTLLAALLITLVFWLAIYLTHESSVSFWHMPLWFVLSCLGGYVLSVVVVVVLVKCFLKDMPLHLPRYAKDADATDKASSAATDFNNDTTATAQAQAVASASSKQES</sequence>
<keyword evidence="2" id="KW-1133">Transmembrane helix</keyword>
<organism evidence="3 4">
    <name type="scientific">Candidatus Anaerobiospirillum pullistercoris</name>
    <dbReference type="NCBI Taxonomy" id="2838452"/>
    <lineage>
        <taxon>Bacteria</taxon>
        <taxon>Pseudomonadati</taxon>
        <taxon>Pseudomonadota</taxon>
        <taxon>Gammaproteobacteria</taxon>
        <taxon>Aeromonadales</taxon>
        <taxon>Succinivibrionaceae</taxon>
        <taxon>Anaerobiospirillum</taxon>
    </lineage>
</organism>
<dbReference type="Proteomes" id="UP000886829">
    <property type="component" value="Unassembled WGS sequence"/>
</dbReference>
<evidence type="ECO:0000256" key="1">
    <source>
        <dbReference type="SAM" id="MobiDB-lite"/>
    </source>
</evidence>
<dbReference type="AlphaFoldDB" id="A0A9D1WC98"/>
<reference evidence="3" key="2">
    <citation type="submission" date="2021-04" db="EMBL/GenBank/DDBJ databases">
        <authorList>
            <person name="Gilroy R."/>
        </authorList>
    </citation>
    <scope>NUCLEOTIDE SEQUENCE</scope>
    <source>
        <strain evidence="3">USASDec5-558</strain>
    </source>
</reference>
<proteinExistence type="predicted"/>
<feature type="compositionally biased region" description="Polar residues" evidence="1">
    <location>
        <begin position="1"/>
        <end position="23"/>
    </location>
</feature>
<keyword evidence="2" id="KW-0472">Membrane</keyword>
<evidence type="ECO:0000256" key="2">
    <source>
        <dbReference type="SAM" id="Phobius"/>
    </source>
</evidence>
<dbReference type="InterPro" id="IPR010398">
    <property type="entry name" value="DUF997"/>
</dbReference>
<protein>
    <submittedName>
        <fullName evidence="3">YhdT family protein</fullName>
    </submittedName>
</protein>
<keyword evidence="2" id="KW-0812">Transmembrane</keyword>
<comment type="caution">
    <text evidence="3">The sequence shown here is derived from an EMBL/GenBank/DDBJ whole genome shotgun (WGS) entry which is preliminary data.</text>
</comment>
<evidence type="ECO:0000313" key="4">
    <source>
        <dbReference type="Proteomes" id="UP000886829"/>
    </source>
</evidence>
<evidence type="ECO:0000313" key="3">
    <source>
        <dbReference type="EMBL" id="HIX56525.1"/>
    </source>
</evidence>
<dbReference type="EMBL" id="DXEV01000070">
    <property type="protein sequence ID" value="HIX56525.1"/>
    <property type="molecule type" value="Genomic_DNA"/>
</dbReference>
<feature type="transmembrane region" description="Helical" evidence="2">
    <location>
        <begin position="78"/>
        <end position="103"/>
    </location>
</feature>
<dbReference type="Pfam" id="PF06196">
    <property type="entry name" value="DUF997"/>
    <property type="match status" value="1"/>
</dbReference>
<gene>
    <name evidence="3" type="ORF">H9850_03520</name>
</gene>
<accession>A0A9D1WC98</accession>
<feature type="transmembrane region" description="Helical" evidence="2">
    <location>
        <begin position="45"/>
        <end position="66"/>
    </location>
</feature>
<name>A0A9D1WC98_9GAMM</name>